<dbReference type="EMBL" id="AJXT01000004">
    <property type="protein sequence ID" value="EIL94683.1"/>
    <property type="molecule type" value="Genomic_DNA"/>
</dbReference>
<reference evidence="3 4" key="1">
    <citation type="journal article" date="2012" name="J. Bacteriol.">
        <title>Genome sequences for six rhodanobacter strains, isolated from soils and the terrestrial subsurface, with variable denitrification capabilities.</title>
        <authorList>
            <person name="Kostka J.E."/>
            <person name="Green S.J."/>
            <person name="Rishishwar L."/>
            <person name="Prakash O."/>
            <person name="Katz L.S."/>
            <person name="Marino-Ramirez L."/>
            <person name="Jordan I.K."/>
            <person name="Munk C."/>
            <person name="Ivanova N."/>
            <person name="Mikhailova N."/>
            <person name="Watson D.B."/>
            <person name="Brown S.D."/>
            <person name="Palumbo A.V."/>
            <person name="Brooks S.C."/>
        </authorList>
    </citation>
    <scope>NUCLEOTIDE SEQUENCE [LARGE SCALE GENOMIC DNA]</scope>
    <source>
        <strain evidence="3 4">B39</strain>
    </source>
</reference>
<evidence type="ECO:0000313" key="4">
    <source>
        <dbReference type="Proteomes" id="UP000003226"/>
    </source>
</evidence>
<evidence type="ECO:0000256" key="1">
    <source>
        <dbReference type="SAM" id="MobiDB-lite"/>
    </source>
</evidence>
<accession>I4W5E2</accession>
<dbReference type="InterPro" id="IPR011690">
    <property type="entry name" value="P_starv_induced_PsiF"/>
</dbReference>
<feature type="region of interest" description="Disordered" evidence="1">
    <location>
        <begin position="25"/>
        <end position="44"/>
    </location>
</feature>
<feature type="signal peptide" evidence="2">
    <location>
        <begin position="1"/>
        <end position="22"/>
    </location>
</feature>
<dbReference type="Proteomes" id="UP000003226">
    <property type="component" value="Unassembled WGS sequence"/>
</dbReference>
<evidence type="ECO:0000313" key="3">
    <source>
        <dbReference type="EMBL" id="EIL94683.1"/>
    </source>
</evidence>
<dbReference type="Pfam" id="PF07769">
    <property type="entry name" value="PsiF_repeat"/>
    <property type="match status" value="2"/>
</dbReference>
<proteinExistence type="predicted"/>
<dbReference type="AlphaFoldDB" id="I4W5E2"/>
<feature type="chain" id="PRO_5003697592" evidence="2">
    <location>
        <begin position="23"/>
        <end position="119"/>
    </location>
</feature>
<keyword evidence="4" id="KW-1185">Reference proteome</keyword>
<dbReference type="PATRIC" id="fig|1163407.3.peg.177"/>
<dbReference type="RefSeq" id="WP_007804506.1">
    <property type="nucleotide sequence ID" value="NZ_AJXT01000004.1"/>
</dbReference>
<dbReference type="STRING" id="1163407.UU7_00942"/>
<comment type="caution">
    <text evidence="3">The sequence shown here is derived from an EMBL/GenBank/DDBJ whole genome shotgun (WGS) entry which is preliminary data.</text>
</comment>
<gene>
    <name evidence="3" type="ORF">UU7_00942</name>
</gene>
<protein>
    <submittedName>
        <fullName evidence="3">PsiF repeat-containing protein</fullName>
    </submittedName>
</protein>
<evidence type="ECO:0000256" key="2">
    <source>
        <dbReference type="SAM" id="SignalP"/>
    </source>
</evidence>
<organism evidence="3 4">
    <name type="scientific">Rhodanobacter spathiphylli B39</name>
    <dbReference type="NCBI Taxonomy" id="1163407"/>
    <lineage>
        <taxon>Bacteria</taxon>
        <taxon>Pseudomonadati</taxon>
        <taxon>Pseudomonadota</taxon>
        <taxon>Gammaproteobacteria</taxon>
        <taxon>Lysobacterales</taxon>
        <taxon>Rhodanobacteraceae</taxon>
        <taxon>Rhodanobacter</taxon>
    </lineage>
</organism>
<keyword evidence="2" id="KW-0732">Signal</keyword>
<dbReference type="OrthoDB" id="8001925at2"/>
<dbReference type="eggNOG" id="ENOG5032ZDU">
    <property type="taxonomic scope" value="Bacteria"/>
</dbReference>
<name>I4W5E2_9GAMM</name>
<sequence>MSMSLRLLAISAAFAFAGATFAATPQAGTAAPAKPRTAQQQRMADCNKQATGKKGDERKAFMSSCLKGHSTAATPSAKAAQQEKMKTCNADAKTKALKGAERKTFMSSCLKGDAAPSTH</sequence>